<keyword evidence="2" id="KW-0472">Membrane</keyword>
<feature type="transmembrane region" description="Helical" evidence="2">
    <location>
        <begin position="316"/>
        <end position="339"/>
    </location>
</feature>
<comment type="caution">
    <text evidence="3">The sequence shown here is derived from an EMBL/GenBank/DDBJ whole genome shotgun (WGS) entry which is preliminary data.</text>
</comment>
<dbReference type="VEuPathDB" id="AmoebaDB:NfTy_030290"/>
<protein>
    <submittedName>
        <fullName evidence="3">Uncharacterized protein</fullName>
    </submittedName>
</protein>
<evidence type="ECO:0000256" key="1">
    <source>
        <dbReference type="SAM" id="MobiDB-lite"/>
    </source>
</evidence>
<feature type="transmembrane region" description="Helical" evidence="2">
    <location>
        <begin position="493"/>
        <end position="519"/>
    </location>
</feature>
<keyword evidence="2" id="KW-1133">Transmembrane helix</keyword>
<proteinExistence type="predicted"/>
<gene>
    <name evidence="3" type="ORF">FDP41_001309</name>
</gene>
<feature type="compositionally biased region" description="Polar residues" evidence="1">
    <location>
        <begin position="667"/>
        <end position="677"/>
    </location>
</feature>
<feature type="transmembrane region" description="Helical" evidence="2">
    <location>
        <begin position="460"/>
        <end position="487"/>
    </location>
</feature>
<evidence type="ECO:0000256" key="2">
    <source>
        <dbReference type="SAM" id="Phobius"/>
    </source>
</evidence>
<dbReference type="RefSeq" id="XP_044564354.1">
    <property type="nucleotide sequence ID" value="XM_044703681.1"/>
</dbReference>
<dbReference type="Proteomes" id="UP000444721">
    <property type="component" value="Unassembled WGS sequence"/>
</dbReference>
<feature type="compositionally biased region" description="Low complexity" evidence="1">
    <location>
        <begin position="653"/>
        <end position="666"/>
    </location>
</feature>
<dbReference type="GeneID" id="68108527"/>
<keyword evidence="4" id="KW-1185">Reference proteome</keyword>
<keyword evidence="2" id="KW-0812">Transmembrane</keyword>
<feature type="transmembrane region" description="Helical" evidence="2">
    <location>
        <begin position="382"/>
        <end position="405"/>
    </location>
</feature>
<name>A0A6A5BYN0_NAEFO</name>
<dbReference type="VEuPathDB" id="AmoebaDB:NF0082040"/>
<evidence type="ECO:0000313" key="3">
    <source>
        <dbReference type="EMBL" id="KAF0979641.1"/>
    </source>
</evidence>
<dbReference type="AlphaFoldDB" id="A0A6A5BYN0"/>
<feature type="transmembrane region" description="Helical" evidence="2">
    <location>
        <begin position="417"/>
        <end position="439"/>
    </location>
</feature>
<dbReference type="OrthoDB" id="10369800at2759"/>
<evidence type="ECO:0000313" key="4">
    <source>
        <dbReference type="Proteomes" id="UP000444721"/>
    </source>
</evidence>
<reference evidence="3 4" key="1">
    <citation type="journal article" date="2019" name="Sci. Rep.">
        <title>Nanopore sequencing improves the draft genome of the human pathogenic amoeba Naegleria fowleri.</title>
        <authorList>
            <person name="Liechti N."/>
            <person name="Schurch N."/>
            <person name="Bruggmann R."/>
            <person name="Wittwer M."/>
        </authorList>
    </citation>
    <scope>NUCLEOTIDE SEQUENCE [LARGE SCALE GENOMIC DNA]</scope>
    <source>
        <strain evidence="3 4">ATCC 30894</strain>
    </source>
</reference>
<feature type="transmembrane region" description="Helical" evidence="2">
    <location>
        <begin position="572"/>
        <end position="594"/>
    </location>
</feature>
<feature type="transmembrane region" description="Helical" evidence="2">
    <location>
        <begin position="540"/>
        <end position="560"/>
    </location>
</feature>
<dbReference type="EMBL" id="VFQX01000023">
    <property type="protein sequence ID" value="KAF0979641.1"/>
    <property type="molecule type" value="Genomic_DNA"/>
</dbReference>
<accession>A0A6A5BYN0</accession>
<organism evidence="3 4">
    <name type="scientific">Naegleria fowleri</name>
    <name type="common">Brain eating amoeba</name>
    <dbReference type="NCBI Taxonomy" id="5763"/>
    <lineage>
        <taxon>Eukaryota</taxon>
        <taxon>Discoba</taxon>
        <taxon>Heterolobosea</taxon>
        <taxon>Tetramitia</taxon>
        <taxon>Eutetramitia</taxon>
        <taxon>Vahlkampfiidae</taxon>
        <taxon>Naegleria</taxon>
    </lineage>
</organism>
<sequence length="691" mass="78622">MCLLLSIASRHPLLAKAKVRTKDEVELYNLYFTKDSGDSVLPTSSRGINYSSLPPPGLLLNNVSYPDDRDFAFFEPLTQSYWPTNFVLDNTHSDLCDDDDINLVLKDSKNQQPSFLNSGNNSSSYSICLEYFCECSIDANVCFNLTNSLIENERFRMQYFRMINYCIHCNNHHSRQFINSISEEPAVATKNSKCLSRFPSYELLQRSLLKHCNIGISQQKVNSLLSSNETNDDFNVGIIDWRFFQINNYYSNMYLKNHSATINDSTLHMFYTLFVEESVNPVMCWCRNELGKRYAFQCGDAYYNFIVPFKYIGSPLLLIILLSFSLLLATIYNIIPLYFTKRAIVITRSRTEIANQIQAHFIPLIYLRIALEECVLKDLRSIILLFEVMGTTILITENVICFLWNFSFFFDSQSSDLLWGCFRALAIWFYAFSSTALLVQWGHIVDLLQASTTKKSLSRFNVILILSIYTFNCCIMVIGVIACIVLKSTMPLFAAATISMIVAPSILIICFTTYSFLIFKRLKLANRNIREMRFTKSMTLFNVSLISAFIFGIVFLPTFVVRWDIYGIYVGIHKNLVIDLACVVVTGFFTYILANEGDITKYYPNGFGKLVLCMSSVETSPKIMMPNATTFSPPPTPITRAGFNPMESTELDSSTSMSTPTTQSHTILSTPTIPTHPSDSDLSKSQSMNQV</sequence>
<dbReference type="VEuPathDB" id="AmoebaDB:FDP41_001309"/>
<feature type="region of interest" description="Disordered" evidence="1">
    <location>
        <begin position="625"/>
        <end position="691"/>
    </location>
</feature>